<reference evidence="1" key="1">
    <citation type="submission" date="2025-08" db="UniProtKB">
        <authorList>
            <consortium name="Ensembl"/>
        </authorList>
    </citation>
    <scope>IDENTIFICATION</scope>
</reference>
<proteinExistence type="predicted"/>
<dbReference type="Ensembl" id="ENSAOWT00000022640.1">
    <property type="protein sequence ID" value="ENSAOWP00000019985.1"/>
    <property type="gene ID" value="ENSAOWG00000013523.1"/>
</dbReference>
<dbReference type="Proteomes" id="UP000694424">
    <property type="component" value="Unplaced"/>
</dbReference>
<evidence type="ECO:0000313" key="2">
    <source>
        <dbReference type="Proteomes" id="UP000694424"/>
    </source>
</evidence>
<name>A0A8B9SC15_APTOW</name>
<reference evidence="1" key="2">
    <citation type="submission" date="2025-09" db="UniProtKB">
        <authorList>
            <consortium name="Ensembl"/>
        </authorList>
    </citation>
    <scope>IDENTIFICATION</scope>
</reference>
<evidence type="ECO:0000313" key="1">
    <source>
        <dbReference type="Ensembl" id="ENSAOWP00000019985.1"/>
    </source>
</evidence>
<dbReference type="AlphaFoldDB" id="A0A8B9SC15"/>
<keyword evidence="2" id="KW-1185">Reference proteome</keyword>
<sequence length="77" mass="8514">MKKILVGDSWGTAVTTTPAFTVDVKTKKTPDETGCQEAEHAEVAKVNTLSRPDDKVDYIHLPPNYTVMLIANKTRLI</sequence>
<accession>A0A8B9SC15</accession>
<protein>
    <submittedName>
        <fullName evidence="1">Uncharacterized protein</fullName>
    </submittedName>
</protein>
<organism evidence="1 2">
    <name type="scientific">Apteryx owenii</name>
    <name type="common">Little spotted kiwi</name>
    <dbReference type="NCBI Taxonomy" id="8824"/>
    <lineage>
        <taxon>Eukaryota</taxon>
        <taxon>Metazoa</taxon>
        <taxon>Chordata</taxon>
        <taxon>Craniata</taxon>
        <taxon>Vertebrata</taxon>
        <taxon>Euteleostomi</taxon>
        <taxon>Archelosauria</taxon>
        <taxon>Archosauria</taxon>
        <taxon>Dinosauria</taxon>
        <taxon>Saurischia</taxon>
        <taxon>Theropoda</taxon>
        <taxon>Coelurosauria</taxon>
        <taxon>Aves</taxon>
        <taxon>Palaeognathae</taxon>
        <taxon>Apterygiformes</taxon>
        <taxon>Apterygidae</taxon>
        <taxon>Apteryx</taxon>
    </lineage>
</organism>